<dbReference type="InterPro" id="IPR007627">
    <property type="entry name" value="RNA_pol_sigma70_r2"/>
</dbReference>
<gene>
    <name evidence="4" type="ORF">EHQ64_02290</name>
</gene>
<protein>
    <submittedName>
        <fullName evidence="4">Sigma-70 family RNA polymerase sigma factor</fullName>
    </submittedName>
</protein>
<accession>A0A4R9KEY2</accession>
<evidence type="ECO:0000313" key="4">
    <source>
        <dbReference type="EMBL" id="TGL64700.1"/>
    </source>
</evidence>
<dbReference type="AlphaFoldDB" id="A0A4R9KEY2"/>
<dbReference type="Gene3D" id="1.10.10.10">
    <property type="entry name" value="Winged helix-like DNA-binding domain superfamily/Winged helix DNA-binding domain"/>
    <property type="match status" value="1"/>
</dbReference>
<name>A0A4R9KEY2_9LEPT</name>
<dbReference type="InterPro" id="IPR036388">
    <property type="entry name" value="WH-like_DNA-bd_sf"/>
</dbReference>
<dbReference type="PANTHER" id="PTHR30173:SF36">
    <property type="entry name" value="ECF RNA POLYMERASE SIGMA FACTOR SIGJ"/>
    <property type="match status" value="1"/>
</dbReference>
<comment type="subunit">
    <text evidence="1">Interacts transiently with the RNA polymerase catalytic core formed by RpoA, RpoB, RpoC and RpoZ (2 alpha, 1 beta, 1 beta' and 1 omega subunit) to form the RNA polymerase holoenzyme that can initiate transcription.</text>
</comment>
<dbReference type="RefSeq" id="WP_135647892.1">
    <property type="nucleotide sequence ID" value="NZ_RQGF01000007.1"/>
</dbReference>
<evidence type="ECO:0000313" key="5">
    <source>
        <dbReference type="Proteomes" id="UP000297762"/>
    </source>
</evidence>
<dbReference type="InterPro" id="IPR013325">
    <property type="entry name" value="RNA_pol_sigma_r2"/>
</dbReference>
<keyword evidence="5" id="KW-1185">Reference proteome</keyword>
<dbReference type="Proteomes" id="UP000297762">
    <property type="component" value="Unassembled WGS sequence"/>
</dbReference>
<comment type="caution">
    <text evidence="4">The sequence shown here is derived from an EMBL/GenBank/DDBJ whole genome shotgun (WGS) entry which is preliminary data.</text>
</comment>
<dbReference type="GO" id="GO:0016987">
    <property type="term" value="F:sigma factor activity"/>
    <property type="evidence" value="ECO:0007669"/>
    <property type="project" value="InterPro"/>
</dbReference>
<evidence type="ECO:0000259" key="3">
    <source>
        <dbReference type="Pfam" id="PF08281"/>
    </source>
</evidence>
<sequence>MSTQERLDHFIEHKGLVFGIAYKMTGSVTEAEDIVQETFLRWERSKEEKIKSPKAFLSTVAARLSIDSLRKAKRKRETYIGPWLPEPMAPEPVYEQPDSETLDLAFLHLLEKLNPIERAVFLLRETFEMDYDSVSKVVGKNQENCRQILKRAKEALKSDRKRYEAPSEKRRKIFRDFLLASSKGNPDLLVPFLKEEIILWSDGGGKVNAARIPIIGKERVSHFFHRTSNNRFKYSLDFYFGMVNGSETLIGYHKDQPAYLQSFLIDEDRIARIYSILNPDKLKSFENKDDLINKGLIFPVETFLLFPQTYQKGLSKWINPVVKLVKWAIKIKTD</sequence>
<dbReference type="SUPFAM" id="SSF88659">
    <property type="entry name" value="Sigma3 and sigma4 domains of RNA polymerase sigma factors"/>
    <property type="match status" value="1"/>
</dbReference>
<dbReference type="GO" id="GO:0006352">
    <property type="term" value="P:DNA-templated transcription initiation"/>
    <property type="evidence" value="ECO:0007669"/>
    <property type="project" value="InterPro"/>
</dbReference>
<feature type="domain" description="RNA polymerase sigma factor 70 region 4 type 2" evidence="3">
    <location>
        <begin position="105"/>
        <end position="156"/>
    </location>
</feature>
<dbReference type="NCBIfam" id="NF007214">
    <property type="entry name" value="PRK09636.1"/>
    <property type="match status" value="1"/>
</dbReference>
<evidence type="ECO:0000259" key="2">
    <source>
        <dbReference type="Pfam" id="PF04542"/>
    </source>
</evidence>
<reference evidence="4" key="1">
    <citation type="journal article" date="2019" name="PLoS Negl. Trop. Dis.">
        <title>Revisiting the worldwide diversity of Leptospira species in the environment.</title>
        <authorList>
            <person name="Vincent A.T."/>
            <person name="Schiettekatte O."/>
            <person name="Bourhy P."/>
            <person name="Veyrier F.J."/>
            <person name="Picardeau M."/>
        </authorList>
    </citation>
    <scope>NUCLEOTIDE SEQUENCE [LARGE SCALE GENOMIC DNA]</scope>
    <source>
        <strain evidence="4">201702455</strain>
    </source>
</reference>
<dbReference type="PANTHER" id="PTHR30173">
    <property type="entry name" value="SIGMA 19 FACTOR"/>
    <property type="match status" value="1"/>
</dbReference>
<dbReference type="Gene3D" id="1.10.1740.10">
    <property type="match status" value="1"/>
</dbReference>
<dbReference type="EMBL" id="RQGF01000007">
    <property type="protein sequence ID" value="TGL64700.1"/>
    <property type="molecule type" value="Genomic_DNA"/>
</dbReference>
<dbReference type="InterPro" id="IPR014284">
    <property type="entry name" value="RNA_pol_sigma-70_dom"/>
</dbReference>
<feature type="domain" description="RNA polymerase sigma-70 region 2" evidence="2">
    <location>
        <begin position="12"/>
        <end position="74"/>
    </location>
</feature>
<dbReference type="Pfam" id="PF08281">
    <property type="entry name" value="Sigma70_r4_2"/>
    <property type="match status" value="1"/>
</dbReference>
<dbReference type="SUPFAM" id="SSF88946">
    <property type="entry name" value="Sigma2 domain of RNA polymerase sigma factors"/>
    <property type="match status" value="1"/>
</dbReference>
<dbReference type="OrthoDB" id="3211555at2"/>
<organism evidence="4 5">
    <name type="scientific">Leptospira sarikeiensis</name>
    <dbReference type="NCBI Taxonomy" id="2484943"/>
    <lineage>
        <taxon>Bacteria</taxon>
        <taxon>Pseudomonadati</taxon>
        <taxon>Spirochaetota</taxon>
        <taxon>Spirochaetia</taxon>
        <taxon>Leptospirales</taxon>
        <taxon>Leptospiraceae</taxon>
        <taxon>Leptospira</taxon>
    </lineage>
</organism>
<dbReference type="NCBIfam" id="TIGR02937">
    <property type="entry name" value="sigma70-ECF"/>
    <property type="match status" value="1"/>
</dbReference>
<dbReference type="GO" id="GO:0003677">
    <property type="term" value="F:DNA binding"/>
    <property type="evidence" value="ECO:0007669"/>
    <property type="project" value="InterPro"/>
</dbReference>
<dbReference type="InterPro" id="IPR052704">
    <property type="entry name" value="ECF_Sigma-70_Domain"/>
</dbReference>
<dbReference type="InterPro" id="IPR013324">
    <property type="entry name" value="RNA_pol_sigma_r3/r4-like"/>
</dbReference>
<evidence type="ECO:0000256" key="1">
    <source>
        <dbReference type="ARBA" id="ARBA00011344"/>
    </source>
</evidence>
<dbReference type="InterPro" id="IPR032710">
    <property type="entry name" value="NTF2-like_dom_sf"/>
</dbReference>
<dbReference type="SUPFAM" id="SSF54427">
    <property type="entry name" value="NTF2-like"/>
    <property type="match status" value="1"/>
</dbReference>
<proteinExistence type="predicted"/>
<dbReference type="Pfam" id="PF04542">
    <property type="entry name" value="Sigma70_r2"/>
    <property type="match status" value="1"/>
</dbReference>
<dbReference type="InterPro" id="IPR013249">
    <property type="entry name" value="RNA_pol_sigma70_r4_t2"/>
</dbReference>